<feature type="compositionally biased region" description="Basic residues" evidence="1">
    <location>
        <begin position="225"/>
        <end position="243"/>
    </location>
</feature>
<reference evidence="2 3" key="1">
    <citation type="submission" date="2021-04" db="EMBL/GenBank/DDBJ databases">
        <authorList>
            <person name="Bliznina A."/>
        </authorList>
    </citation>
    <scope>NUCLEOTIDE SEQUENCE [LARGE SCALE GENOMIC DNA]</scope>
</reference>
<evidence type="ECO:0000313" key="3">
    <source>
        <dbReference type="Proteomes" id="UP001158576"/>
    </source>
</evidence>
<sequence length="318" mass="35169">MKLFSHLALASIAAAGKAHKNKHKKEKVPPFSFGDLTCVDEHIPVLFALADDVTIVRNSKNKDGGREFLLGCEDSMTEPNFNVIQCKPEQGGKADGTGMAGIETLVAEKWIDRDHKTDEFEVTNAKLSISCVPLGTGSSAKCSEDILRKELKAQLDYKFALTHAFNNAEINCQIDLKKQKKEEKKKNKAARSEAGLGARKGGAPKNPAKALKKSKKKAEKNEKKAGKKAKKAQKKLNKHGKHPVTTRVPVKDFEFSDLDGTVVSIEGEAPTENPLKGMPLYLECDGVPYFPDKENKNEAYYWRPSRDSPVKEVAWFNC</sequence>
<dbReference type="Proteomes" id="UP001158576">
    <property type="component" value="Chromosome 2"/>
</dbReference>
<evidence type="ECO:0000313" key="2">
    <source>
        <dbReference type="EMBL" id="CAG5111028.1"/>
    </source>
</evidence>
<gene>
    <name evidence="2" type="ORF">OKIOD_LOCUS14129</name>
</gene>
<dbReference type="EMBL" id="OU015567">
    <property type="protein sequence ID" value="CAG5111028.1"/>
    <property type="molecule type" value="Genomic_DNA"/>
</dbReference>
<accession>A0ABN7SZV1</accession>
<feature type="region of interest" description="Disordered" evidence="1">
    <location>
        <begin position="178"/>
        <end position="243"/>
    </location>
</feature>
<protein>
    <submittedName>
        <fullName evidence="2">Oidioi.mRNA.OKI2018_I69.chr2.g5364.t1.cds</fullName>
    </submittedName>
</protein>
<keyword evidence="3" id="KW-1185">Reference proteome</keyword>
<proteinExistence type="predicted"/>
<evidence type="ECO:0000256" key="1">
    <source>
        <dbReference type="SAM" id="MobiDB-lite"/>
    </source>
</evidence>
<name>A0ABN7SZV1_OIKDI</name>
<organism evidence="2 3">
    <name type="scientific">Oikopleura dioica</name>
    <name type="common">Tunicate</name>
    <dbReference type="NCBI Taxonomy" id="34765"/>
    <lineage>
        <taxon>Eukaryota</taxon>
        <taxon>Metazoa</taxon>
        <taxon>Chordata</taxon>
        <taxon>Tunicata</taxon>
        <taxon>Appendicularia</taxon>
        <taxon>Copelata</taxon>
        <taxon>Oikopleuridae</taxon>
        <taxon>Oikopleura</taxon>
    </lineage>
</organism>